<dbReference type="Proteomes" id="UP000253153">
    <property type="component" value="Unassembled WGS sequence"/>
</dbReference>
<feature type="region of interest" description="Disordered" evidence="1">
    <location>
        <begin position="26"/>
        <end position="116"/>
    </location>
</feature>
<feature type="compositionally biased region" description="Basic and acidic residues" evidence="1">
    <location>
        <begin position="225"/>
        <end position="240"/>
    </location>
</feature>
<feature type="compositionally biased region" description="Low complexity" evidence="1">
    <location>
        <begin position="381"/>
        <end position="417"/>
    </location>
</feature>
<name>A0A366S4V1_9HYPO</name>
<feature type="compositionally biased region" description="Polar residues" evidence="1">
    <location>
        <begin position="279"/>
        <end position="293"/>
    </location>
</feature>
<feature type="compositionally biased region" description="Pro residues" evidence="1">
    <location>
        <begin position="720"/>
        <end position="733"/>
    </location>
</feature>
<evidence type="ECO:0000256" key="1">
    <source>
        <dbReference type="SAM" id="MobiDB-lite"/>
    </source>
</evidence>
<comment type="caution">
    <text evidence="2">The sequence shown here is derived from an EMBL/GenBank/DDBJ whole genome shotgun (WGS) entry which is preliminary data.</text>
</comment>
<feature type="compositionally biased region" description="Low complexity" evidence="1">
    <location>
        <begin position="78"/>
        <end position="105"/>
    </location>
</feature>
<feature type="compositionally biased region" description="Basic and acidic residues" evidence="1">
    <location>
        <begin position="26"/>
        <end position="40"/>
    </location>
</feature>
<dbReference type="EMBL" id="QKXC01000058">
    <property type="protein sequence ID" value="RBR24344.1"/>
    <property type="molecule type" value="Genomic_DNA"/>
</dbReference>
<feature type="region of interest" description="Disordered" evidence="1">
    <location>
        <begin position="225"/>
        <end position="759"/>
    </location>
</feature>
<feature type="compositionally biased region" description="Low complexity" evidence="1">
    <location>
        <begin position="607"/>
        <end position="616"/>
    </location>
</feature>
<accession>A0A366S4V1</accession>
<feature type="compositionally biased region" description="Low complexity" evidence="1">
    <location>
        <begin position="697"/>
        <end position="719"/>
    </location>
</feature>
<dbReference type="GeneID" id="41992279"/>
<feature type="compositionally biased region" description="Pro residues" evidence="1">
    <location>
        <begin position="418"/>
        <end position="432"/>
    </location>
</feature>
<feature type="compositionally biased region" description="Pro residues" evidence="1">
    <location>
        <begin position="343"/>
        <end position="352"/>
    </location>
</feature>
<feature type="compositionally biased region" description="Low complexity" evidence="1">
    <location>
        <begin position="442"/>
        <end position="453"/>
    </location>
</feature>
<feature type="compositionally biased region" description="Pro residues" evidence="1">
    <location>
        <begin position="651"/>
        <end position="660"/>
    </location>
</feature>
<feature type="compositionally biased region" description="Pro residues" evidence="1">
    <location>
        <begin position="617"/>
        <end position="631"/>
    </location>
</feature>
<keyword evidence="3" id="KW-1185">Reference proteome</keyword>
<protein>
    <recommendedName>
        <fullName evidence="4">Integral membrane protein</fullName>
    </recommendedName>
</protein>
<organism evidence="2 3">
    <name type="scientific">Fusarium coffeatum</name>
    <dbReference type="NCBI Taxonomy" id="231269"/>
    <lineage>
        <taxon>Eukaryota</taxon>
        <taxon>Fungi</taxon>
        <taxon>Dikarya</taxon>
        <taxon>Ascomycota</taxon>
        <taxon>Pezizomycotina</taxon>
        <taxon>Sordariomycetes</taxon>
        <taxon>Hypocreomycetidae</taxon>
        <taxon>Hypocreales</taxon>
        <taxon>Nectriaceae</taxon>
        <taxon>Fusarium</taxon>
        <taxon>Fusarium incarnatum-equiseti species complex</taxon>
    </lineage>
</organism>
<feature type="compositionally biased region" description="Polar residues" evidence="1">
    <location>
        <begin position="260"/>
        <end position="271"/>
    </location>
</feature>
<feature type="compositionally biased region" description="Low complexity" evidence="1">
    <location>
        <begin position="53"/>
        <end position="69"/>
    </location>
</feature>
<evidence type="ECO:0000313" key="2">
    <source>
        <dbReference type="EMBL" id="RBR24344.1"/>
    </source>
</evidence>
<feature type="compositionally biased region" description="Pro residues" evidence="1">
    <location>
        <begin position="313"/>
        <end position="322"/>
    </location>
</feature>
<sequence length="1310" mass="147553">MAWLKDFVDKATEEYKQGMKLERARQREFTEYQQEREQQKQRGFGYSQGSPSGWQGQYGQSAQYGQPQSPQYPPPNSPYQTTPQSQYQPQPPYQTQAQSQQFQSPNESFTPPLDRRAQYYADLAKFQAQAEQAKADAAKEQARLQAEFQAQQAQARAQAEQLQAQWLETERLAAHYKAEYEAQMRKAEEEMARMKVDEERLRADEAKGLRMGEEELVREQQRLFDEIRARAQGQKEEERPPLPPRVSTEDRPALPRRPVSTASTGLTSNYESSRERRTSYLSTEIPQETLNYESSRERRTSYLSAEIPEEHVPPPPPGPPPMNVAGGGYTQRQSSGQASQQPVPHPTSPPLTPVEDTRRRPYHYSSPTASYQAPPRPPTQNSPKPQQQSPPQRQRQQSETSYSSSAPQSPPQQQKPQSAPPPPPPPPGPPPNLGGGGNRPRQSSGQASQQQAPVSPPLPQTPVVQSQEERRRPYHYSSPTASYHAPPRTPTQKSPQPRPQQQSSPPRQQPQHPVTSYPSPPSQSHPQKKVPPPPPPPPGPPPVRVGNGGWSQRKPSAANPPGQASQQQMPQSPPPPTNLPQTPEDTRRRPYAFSSPTASYQAPPRTPTQTSPQQQQQPPPPPPPPPGPPPNLGRGGCRPKQSSGHALQQQVPPPMSPPQTPVSQGQEDSRRRPYAFSSPTSQSHERKGSYNTPPRAPTHSSPQQQQTPPRQHQQPEPSYFSPPPQQRSPPSTQPKPTQAKPSRARTPPPAQQHPCGAKPGAECSGALTAYAQHWFYHPAVPDFVICTRCYIDHIYNTKFSNSFRKVFYEDDEKRRCRFSSRRVKDTLFPQAIESGSLDALVEFMQRRMQINDCREQNAVEGELWYRAADIPNGTICQACFEDGLITSSFAKYYTLQRDQGGAYCDLSVWFLKRKFMDYAKENKWEEFCRQFNERAQLPDCPKLNVVNANRYTWYKSVSGPEGLQACGACYHDYFCASEDENKLQQVPGGNYNTRCALGQVNVVIPMHQALDDEDRSLFWKAVREMDKYPFCDSQGTKGGVWYTPINDPQGWGICAACYEGIVKPVGGSRWFMKDTTTTQEGVYLCGFNLGHPRAMKALGAYSHARNWGDGRILLDWAAEWGSVEPCPGIKFVKNRRWWGWGMVAICEDCYASFAKGTALEPRFALTGQREPNKERMCDLFSPRMRGLYNEACQTGNLEGFLSFAEQRHMIYTQTIMQCEQILNEQKMAAMQAQMLGVQGTVYKSMGWSQDATMGHSYTVGNPYAGYGHENEFVLQGYTYDRQAREKAAEVMSGGPMMRVQLLEARWKEVE</sequence>
<feature type="compositionally biased region" description="Low complexity" evidence="1">
    <location>
        <begin position="490"/>
        <end position="511"/>
    </location>
</feature>
<dbReference type="OrthoDB" id="5324692at2759"/>
<feature type="compositionally biased region" description="Pro residues" evidence="1">
    <location>
        <begin position="518"/>
        <end position="543"/>
    </location>
</feature>
<dbReference type="CDD" id="cd22249">
    <property type="entry name" value="UDM1_RNF168_RNF169-like"/>
    <property type="match status" value="1"/>
</dbReference>
<reference evidence="2 3" key="1">
    <citation type="submission" date="2018-06" db="EMBL/GenBank/DDBJ databases">
        <title>Fusarium incarnatum-equiseti species complex species 28.</title>
        <authorList>
            <person name="Gardiner D.M."/>
        </authorList>
    </citation>
    <scope>NUCLEOTIDE SEQUENCE [LARGE SCALE GENOMIC DNA]</scope>
    <source>
        <strain evidence="2 3">FIESC_28</strain>
    </source>
</reference>
<evidence type="ECO:0008006" key="4">
    <source>
        <dbReference type="Google" id="ProtNLM"/>
    </source>
</evidence>
<gene>
    <name evidence="2" type="ORF">FIESC28_02834</name>
</gene>
<proteinExistence type="predicted"/>
<dbReference type="RefSeq" id="XP_031018935.1">
    <property type="nucleotide sequence ID" value="XM_031156983.1"/>
</dbReference>
<evidence type="ECO:0000313" key="3">
    <source>
        <dbReference type="Proteomes" id="UP000253153"/>
    </source>
</evidence>
<feature type="compositionally biased region" description="Low complexity" evidence="1">
    <location>
        <begin position="560"/>
        <end position="570"/>
    </location>
</feature>